<evidence type="ECO:0000313" key="2">
    <source>
        <dbReference type="EMBL" id="MBP1994035.1"/>
    </source>
</evidence>
<accession>A0ABS4J2K2</accession>
<organism evidence="2 3">
    <name type="scientific">Paenibacillus eucommiae</name>
    <dbReference type="NCBI Taxonomy" id="1355755"/>
    <lineage>
        <taxon>Bacteria</taxon>
        <taxon>Bacillati</taxon>
        <taxon>Bacillota</taxon>
        <taxon>Bacilli</taxon>
        <taxon>Bacillales</taxon>
        <taxon>Paenibacillaceae</taxon>
        <taxon>Paenibacillus</taxon>
    </lineage>
</organism>
<gene>
    <name evidence="2" type="ORF">J2Z66_005661</name>
</gene>
<name>A0ABS4J2K2_9BACL</name>
<comment type="caution">
    <text evidence="2">The sequence shown here is derived from an EMBL/GenBank/DDBJ whole genome shotgun (WGS) entry which is preliminary data.</text>
</comment>
<dbReference type="Gene3D" id="3.30.457.10">
    <property type="entry name" value="Copper amine oxidase-like, N-terminal domain"/>
    <property type="match status" value="1"/>
</dbReference>
<dbReference type="Proteomes" id="UP001519287">
    <property type="component" value="Unassembled WGS sequence"/>
</dbReference>
<dbReference type="SUPFAM" id="SSF55383">
    <property type="entry name" value="Copper amine oxidase, domain N"/>
    <property type="match status" value="1"/>
</dbReference>
<dbReference type="PROSITE" id="PS51257">
    <property type="entry name" value="PROKAR_LIPOPROTEIN"/>
    <property type="match status" value="1"/>
</dbReference>
<evidence type="ECO:0000259" key="1">
    <source>
        <dbReference type="Pfam" id="PF07833"/>
    </source>
</evidence>
<reference evidence="2 3" key="1">
    <citation type="submission" date="2021-03" db="EMBL/GenBank/DDBJ databases">
        <title>Genomic Encyclopedia of Type Strains, Phase IV (KMG-IV): sequencing the most valuable type-strain genomes for metagenomic binning, comparative biology and taxonomic classification.</title>
        <authorList>
            <person name="Goeker M."/>
        </authorList>
    </citation>
    <scope>NUCLEOTIDE SEQUENCE [LARGE SCALE GENOMIC DNA]</scope>
    <source>
        <strain evidence="2 3">DSM 26048</strain>
    </source>
</reference>
<dbReference type="InterPro" id="IPR036582">
    <property type="entry name" value="Mao_N_sf"/>
</dbReference>
<evidence type="ECO:0000313" key="3">
    <source>
        <dbReference type="Proteomes" id="UP001519287"/>
    </source>
</evidence>
<dbReference type="InterPro" id="IPR012854">
    <property type="entry name" value="Cu_amine_oxidase-like_N"/>
</dbReference>
<protein>
    <recommendedName>
        <fullName evidence="1">Copper amine oxidase-like N-terminal domain-containing protein</fullName>
    </recommendedName>
</protein>
<dbReference type="RefSeq" id="WP_209975897.1">
    <property type="nucleotide sequence ID" value="NZ_JAGGLB010000022.1"/>
</dbReference>
<feature type="domain" description="Copper amine oxidase-like N-terminal" evidence="1">
    <location>
        <begin position="435"/>
        <end position="538"/>
    </location>
</feature>
<proteinExistence type="predicted"/>
<dbReference type="Pfam" id="PF07833">
    <property type="entry name" value="Cu_amine_oxidN1"/>
    <property type="match status" value="1"/>
</dbReference>
<dbReference type="EMBL" id="JAGGLB010000022">
    <property type="protein sequence ID" value="MBP1994035.1"/>
    <property type="molecule type" value="Genomic_DNA"/>
</dbReference>
<keyword evidence="3" id="KW-1185">Reference proteome</keyword>
<sequence>MKLRKWKLGIAGALVLLLVIVTGCEALQGYEIGQVLQNSVSTKSGESKGTVEVELVKGNTDMMNENEQHMFELLQNFKLILKSVKTQDQDHVSVNAEFSYSQGTIPFQIVYDGGKMIIHVEGAKKPIVLNGLSVPTQAGGELLSEDLQQELTKKVYELIPSAAKFIIQSAPNPKKISLEQTTAQVNNENLSLKKLHAEIYGNELEGLVKKFLTNLIADEKGLKELIGQFYDALMPTIKKSIQAAQEAELGASGMESVGEMLGGTLVPDLLNAYMDNKTLVVEFASTTIQTLLKSALKSIETELQASEESLIGSEITTLLSDQTSVKLDLYFDQDKLIRKAQVDLHIPIGEDSSPISAIKIKTDMENWNLNKPVTSDKIDLSAGAWELDDMQSVNEYAMLNNWDPNSQFYKLLKDDLKITRKDFSIYLGESNEYEEYSINPFINSKGVAMVPIELNSEEFGVDLEWNEDMDQITLKDRRTGKPITVTIDSDIATVDGAKVKLDSPAVLMESDFLFVPLRFLATSLDFNLEWESSTKTVFLNRD</sequence>